<feature type="compositionally biased region" description="Low complexity" evidence="1">
    <location>
        <begin position="88"/>
        <end position="98"/>
    </location>
</feature>
<feature type="region of interest" description="Disordered" evidence="1">
    <location>
        <begin position="41"/>
        <end position="139"/>
    </location>
</feature>
<evidence type="ECO:0000313" key="3">
    <source>
        <dbReference type="Proteomes" id="UP000518752"/>
    </source>
</evidence>
<dbReference type="OrthoDB" id="2968827at2759"/>
<sequence length="239" mass="26996">MEQPPTTTSSTSDVELELVLPTPNESVEDDDAEIEELLSSFYFDNSEKRHSTSTQNTHSRHKHTSSTIEHLNPIYEEDEMLYDLYGKQEQQQQQAEQAEQGEDQLPSSPSSGSVNSYGSDDEESSSCSPDIIALPYGSTSSVIHVHDPSRFWPVIEEDDDEGGIHTNATITFTISRSPPQILLEEKEDEMQDEEEEEEDMEWAQRGRSRAVPARLVRWATRKSGENADREVSSGWIRSS</sequence>
<gene>
    <name evidence="2" type="ORF">D9757_010399</name>
</gene>
<organism evidence="2 3">
    <name type="scientific">Collybiopsis confluens</name>
    <dbReference type="NCBI Taxonomy" id="2823264"/>
    <lineage>
        <taxon>Eukaryota</taxon>
        <taxon>Fungi</taxon>
        <taxon>Dikarya</taxon>
        <taxon>Basidiomycota</taxon>
        <taxon>Agaricomycotina</taxon>
        <taxon>Agaricomycetes</taxon>
        <taxon>Agaricomycetidae</taxon>
        <taxon>Agaricales</taxon>
        <taxon>Marasmiineae</taxon>
        <taxon>Omphalotaceae</taxon>
        <taxon>Collybiopsis</taxon>
    </lineage>
</organism>
<dbReference type="EMBL" id="JAACJN010000115">
    <property type="protein sequence ID" value="KAF5371550.1"/>
    <property type="molecule type" value="Genomic_DNA"/>
</dbReference>
<keyword evidence="3" id="KW-1185">Reference proteome</keyword>
<proteinExistence type="predicted"/>
<evidence type="ECO:0000313" key="2">
    <source>
        <dbReference type="EMBL" id="KAF5371550.1"/>
    </source>
</evidence>
<dbReference type="AlphaFoldDB" id="A0A8H5GVG6"/>
<evidence type="ECO:0000256" key="1">
    <source>
        <dbReference type="SAM" id="MobiDB-lite"/>
    </source>
</evidence>
<feature type="compositionally biased region" description="Acidic residues" evidence="1">
    <location>
        <begin position="186"/>
        <end position="201"/>
    </location>
</feature>
<protein>
    <submittedName>
        <fullName evidence="2">Uncharacterized protein</fullName>
    </submittedName>
</protein>
<dbReference type="Proteomes" id="UP000518752">
    <property type="component" value="Unassembled WGS sequence"/>
</dbReference>
<feature type="compositionally biased region" description="Low complexity" evidence="1">
    <location>
        <begin position="106"/>
        <end position="118"/>
    </location>
</feature>
<feature type="region of interest" description="Disordered" evidence="1">
    <location>
        <begin position="186"/>
        <end position="206"/>
    </location>
</feature>
<name>A0A8H5GVG6_9AGAR</name>
<comment type="caution">
    <text evidence="2">The sequence shown here is derived from an EMBL/GenBank/DDBJ whole genome shotgun (WGS) entry which is preliminary data.</text>
</comment>
<reference evidence="2 3" key="1">
    <citation type="journal article" date="2020" name="ISME J.">
        <title>Uncovering the hidden diversity of litter-decomposition mechanisms in mushroom-forming fungi.</title>
        <authorList>
            <person name="Floudas D."/>
            <person name="Bentzer J."/>
            <person name="Ahren D."/>
            <person name="Johansson T."/>
            <person name="Persson P."/>
            <person name="Tunlid A."/>
        </authorList>
    </citation>
    <scope>NUCLEOTIDE SEQUENCE [LARGE SCALE GENOMIC DNA]</scope>
    <source>
        <strain evidence="2 3">CBS 406.79</strain>
    </source>
</reference>
<accession>A0A8H5GVG6</accession>